<dbReference type="PANTHER" id="PTHR12606">
    <property type="entry name" value="SENTRIN/SUMO-SPECIFIC PROTEASE"/>
    <property type="match status" value="1"/>
</dbReference>
<feature type="domain" description="Ubiquitin-like protease family profile" evidence="6">
    <location>
        <begin position="284"/>
        <end position="497"/>
    </location>
</feature>
<evidence type="ECO:0000256" key="5">
    <source>
        <dbReference type="SAM" id="MobiDB-lite"/>
    </source>
</evidence>
<keyword evidence="3" id="KW-0378">Hydrolase</keyword>
<evidence type="ECO:0000256" key="3">
    <source>
        <dbReference type="ARBA" id="ARBA00022801"/>
    </source>
</evidence>
<dbReference type="InterPro" id="IPR003653">
    <property type="entry name" value="Peptidase_C48_C"/>
</dbReference>
<feature type="region of interest" description="Disordered" evidence="5">
    <location>
        <begin position="528"/>
        <end position="556"/>
    </location>
</feature>
<keyword evidence="4" id="KW-0788">Thiol protease</keyword>
<dbReference type="EMBL" id="JARJLG010000317">
    <property type="protein sequence ID" value="KAJ7717490.1"/>
    <property type="molecule type" value="Genomic_DNA"/>
</dbReference>
<protein>
    <recommendedName>
        <fullName evidence="6">Ubiquitin-like protease family profile domain-containing protein</fullName>
    </recommendedName>
</protein>
<keyword evidence="8" id="KW-1185">Reference proteome</keyword>
<proteinExistence type="inferred from homology"/>
<reference evidence="7" key="1">
    <citation type="submission" date="2023-03" db="EMBL/GenBank/DDBJ databases">
        <title>Massive genome expansion in bonnet fungi (Mycena s.s.) driven by repeated elements and novel gene families across ecological guilds.</title>
        <authorList>
            <consortium name="Lawrence Berkeley National Laboratory"/>
            <person name="Harder C.B."/>
            <person name="Miyauchi S."/>
            <person name="Viragh M."/>
            <person name="Kuo A."/>
            <person name="Thoen E."/>
            <person name="Andreopoulos B."/>
            <person name="Lu D."/>
            <person name="Skrede I."/>
            <person name="Drula E."/>
            <person name="Henrissat B."/>
            <person name="Morin E."/>
            <person name="Kohler A."/>
            <person name="Barry K."/>
            <person name="LaButti K."/>
            <person name="Morin E."/>
            <person name="Salamov A."/>
            <person name="Lipzen A."/>
            <person name="Mereny Z."/>
            <person name="Hegedus B."/>
            <person name="Baldrian P."/>
            <person name="Stursova M."/>
            <person name="Weitz H."/>
            <person name="Taylor A."/>
            <person name="Grigoriev I.V."/>
            <person name="Nagy L.G."/>
            <person name="Martin F."/>
            <person name="Kauserud H."/>
        </authorList>
    </citation>
    <scope>NUCLEOTIDE SEQUENCE</scope>
    <source>
        <strain evidence="7">CBHHK188m</strain>
    </source>
</reference>
<gene>
    <name evidence="7" type="ORF">DFH07DRAFT_1012653</name>
</gene>
<dbReference type="Pfam" id="PF02902">
    <property type="entry name" value="Peptidase_C48"/>
    <property type="match status" value="1"/>
</dbReference>
<feature type="compositionally biased region" description="Basic and acidic residues" evidence="5">
    <location>
        <begin position="94"/>
        <end position="130"/>
    </location>
</feature>
<evidence type="ECO:0000313" key="7">
    <source>
        <dbReference type="EMBL" id="KAJ7717490.1"/>
    </source>
</evidence>
<dbReference type="SUPFAM" id="SSF54001">
    <property type="entry name" value="Cysteine proteinases"/>
    <property type="match status" value="1"/>
</dbReference>
<dbReference type="GO" id="GO:0006508">
    <property type="term" value="P:proteolysis"/>
    <property type="evidence" value="ECO:0007669"/>
    <property type="project" value="UniProtKB-KW"/>
</dbReference>
<dbReference type="AlphaFoldDB" id="A0AAD7HCP2"/>
<dbReference type="InterPro" id="IPR038765">
    <property type="entry name" value="Papain-like_cys_pep_sf"/>
</dbReference>
<comment type="similarity">
    <text evidence="1">Belongs to the peptidase C48 family.</text>
</comment>
<evidence type="ECO:0000256" key="2">
    <source>
        <dbReference type="ARBA" id="ARBA00022670"/>
    </source>
</evidence>
<sequence length="574" mass="65921">ETIRIVRGKKSQGQKNNPEKKTSGRQPQRRSDRTVMADMERFLGQVASEVNPWASDSESNESGSTTSDSTDGNEEGVAVDDPLNRIGSQRASPAKKEADAKRLDEEHQRLQEEKERQKEEKPRRKEDKKREKQRQKRLAEREPEDQANELQMFGGVDELQRWDDAEYHMHEDEGQGVTDIGNALSACLGSGILVFPSYFRRLANELRTIDWNIPSSEIIGRADAEAVVDLTKANIASRPPWIARAEDIQETVPMESQTTDAIIGPDPADGLQFGDEKIAMIKATAMTMSHSEKLSADDFCLKLVAQRHKLVGTAGPLFVDHLYRVSSLDGWFNCDVVNEWAKHLDSISPPNTKVVQNGFFNQLRTNTKAMVNDAKKLENWWNRFLRGTRKWFKEHETRAIVLPIHIPSHWICAFVDFDRRQLAIFDSLKIMPVKDWKRSQHVKIFELIKEWLHRLFLSLNSGIDWTEWHIDPCPENQPYQVNFFDCGPHTCLLMKYLCYRQTHDIHNLDKFITPPNVKDFRFLASEDESDVEAVSRPIEQERKSPTGSPLTPILPTSPIQPVVLLRRSTRHKEE</sequence>
<feature type="compositionally biased region" description="Low complexity" evidence="5">
    <location>
        <begin position="55"/>
        <end position="70"/>
    </location>
</feature>
<evidence type="ECO:0000256" key="4">
    <source>
        <dbReference type="ARBA" id="ARBA00022807"/>
    </source>
</evidence>
<comment type="caution">
    <text evidence="7">The sequence shown here is derived from an EMBL/GenBank/DDBJ whole genome shotgun (WGS) entry which is preliminary data.</text>
</comment>
<evidence type="ECO:0000313" key="8">
    <source>
        <dbReference type="Proteomes" id="UP001215280"/>
    </source>
</evidence>
<dbReference type="GO" id="GO:0016926">
    <property type="term" value="P:protein desumoylation"/>
    <property type="evidence" value="ECO:0007669"/>
    <property type="project" value="TreeGrafter"/>
</dbReference>
<dbReference type="GO" id="GO:0016929">
    <property type="term" value="F:deSUMOylase activity"/>
    <property type="evidence" value="ECO:0007669"/>
    <property type="project" value="TreeGrafter"/>
</dbReference>
<name>A0AAD7HCP2_9AGAR</name>
<organism evidence="7 8">
    <name type="scientific">Mycena maculata</name>
    <dbReference type="NCBI Taxonomy" id="230809"/>
    <lineage>
        <taxon>Eukaryota</taxon>
        <taxon>Fungi</taxon>
        <taxon>Dikarya</taxon>
        <taxon>Basidiomycota</taxon>
        <taxon>Agaricomycotina</taxon>
        <taxon>Agaricomycetes</taxon>
        <taxon>Agaricomycetidae</taxon>
        <taxon>Agaricales</taxon>
        <taxon>Marasmiineae</taxon>
        <taxon>Mycenaceae</taxon>
        <taxon>Mycena</taxon>
    </lineage>
</organism>
<evidence type="ECO:0000259" key="6">
    <source>
        <dbReference type="PROSITE" id="PS50600"/>
    </source>
</evidence>
<dbReference type="PANTHER" id="PTHR12606:SF1">
    <property type="entry name" value="UBIQUITIN-LIKE-SPECIFIC PROTEASE 1A"/>
    <property type="match status" value="1"/>
</dbReference>
<feature type="compositionally biased region" description="Basic residues" evidence="5">
    <location>
        <begin position="1"/>
        <end position="12"/>
    </location>
</feature>
<accession>A0AAD7HCP2</accession>
<evidence type="ECO:0000256" key="1">
    <source>
        <dbReference type="ARBA" id="ARBA00005234"/>
    </source>
</evidence>
<feature type="region of interest" description="Disordered" evidence="5">
    <location>
        <begin position="1"/>
        <end position="150"/>
    </location>
</feature>
<feature type="compositionally biased region" description="Basic and acidic residues" evidence="5">
    <location>
        <begin position="29"/>
        <end position="41"/>
    </location>
</feature>
<dbReference type="GO" id="GO:0005634">
    <property type="term" value="C:nucleus"/>
    <property type="evidence" value="ECO:0007669"/>
    <property type="project" value="TreeGrafter"/>
</dbReference>
<dbReference type="Proteomes" id="UP001215280">
    <property type="component" value="Unassembled WGS sequence"/>
</dbReference>
<feature type="non-terminal residue" evidence="7">
    <location>
        <position position="1"/>
    </location>
</feature>
<dbReference type="Gene3D" id="3.40.395.10">
    <property type="entry name" value="Adenoviral Proteinase, Chain A"/>
    <property type="match status" value="1"/>
</dbReference>
<keyword evidence="2" id="KW-0645">Protease</keyword>
<dbReference type="PROSITE" id="PS50600">
    <property type="entry name" value="ULP_PROTEASE"/>
    <property type="match status" value="1"/>
</dbReference>